<keyword evidence="3" id="KW-1185">Reference proteome</keyword>
<reference evidence="3" key="1">
    <citation type="journal article" date="2019" name="Int. J. Syst. Evol. Microbiol.">
        <title>The Global Catalogue of Microorganisms (GCM) 10K type strain sequencing project: providing services to taxonomists for standard genome sequencing and annotation.</title>
        <authorList>
            <consortium name="The Broad Institute Genomics Platform"/>
            <consortium name="The Broad Institute Genome Sequencing Center for Infectious Disease"/>
            <person name="Wu L."/>
            <person name="Ma J."/>
        </authorList>
    </citation>
    <scope>NUCLEOTIDE SEQUENCE [LARGE SCALE GENOMIC DNA]</scope>
    <source>
        <strain evidence="3">JCM 18303</strain>
    </source>
</reference>
<evidence type="ECO:0000313" key="2">
    <source>
        <dbReference type="EMBL" id="GAA5160836.1"/>
    </source>
</evidence>
<evidence type="ECO:0000256" key="1">
    <source>
        <dbReference type="SAM" id="Phobius"/>
    </source>
</evidence>
<organism evidence="2 3">
    <name type="scientific">Pseudonocardia eucalypti</name>
    <dbReference type="NCBI Taxonomy" id="648755"/>
    <lineage>
        <taxon>Bacteria</taxon>
        <taxon>Bacillati</taxon>
        <taxon>Actinomycetota</taxon>
        <taxon>Actinomycetes</taxon>
        <taxon>Pseudonocardiales</taxon>
        <taxon>Pseudonocardiaceae</taxon>
        <taxon>Pseudonocardia</taxon>
    </lineage>
</organism>
<dbReference type="EMBL" id="BAABJP010000021">
    <property type="protein sequence ID" value="GAA5160836.1"/>
    <property type="molecule type" value="Genomic_DNA"/>
</dbReference>
<dbReference type="InterPro" id="IPR019681">
    <property type="entry name" value="DUF2530"/>
</dbReference>
<evidence type="ECO:0008006" key="4">
    <source>
        <dbReference type="Google" id="ProtNLM"/>
    </source>
</evidence>
<sequence>MTWVVGACTGLWFLAWFALLCAHFFIGRPLDIWFGTTLVGWLLGLLGYAVFRAQRAAARRGDRTAQRGLD</sequence>
<gene>
    <name evidence="2" type="ORF">GCM10023321_44180</name>
</gene>
<keyword evidence="1" id="KW-0472">Membrane</keyword>
<keyword evidence="1" id="KW-1133">Transmembrane helix</keyword>
<name>A0ABP9QEZ5_9PSEU</name>
<protein>
    <recommendedName>
        <fullName evidence="4">DUF2530 domain-containing protein</fullName>
    </recommendedName>
</protein>
<dbReference type="Proteomes" id="UP001428817">
    <property type="component" value="Unassembled WGS sequence"/>
</dbReference>
<proteinExistence type="predicted"/>
<feature type="transmembrane region" description="Helical" evidence="1">
    <location>
        <begin position="32"/>
        <end position="51"/>
    </location>
</feature>
<accession>A0ABP9QEZ5</accession>
<keyword evidence="1" id="KW-0812">Transmembrane</keyword>
<dbReference type="Pfam" id="PF10745">
    <property type="entry name" value="DUF2530"/>
    <property type="match status" value="1"/>
</dbReference>
<evidence type="ECO:0000313" key="3">
    <source>
        <dbReference type="Proteomes" id="UP001428817"/>
    </source>
</evidence>
<comment type="caution">
    <text evidence="2">The sequence shown here is derived from an EMBL/GenBank/DDBJ whole genome shotgun (WGS) entry which is preliminary data.</text>
</comment>